<evidence type="ECO:0000256" key="5">
    <source>
        <dbReference type="ARBA" id="ARBA00022519"/>
    </source>
</evidence>
<dbReference type="GO" id="GO:0005886">
    <property type="term" value="C:plasma membrane"/>
    <property type="evidence" value="ECO:0007669"/>
    <property type="project" value="UniProtKB-SubCell"/>
</dbReference>
<accession>Z9JLZ0</accession>
<evidence type="ECO:0000259" key="12">
    <source>
        <dbReference type="Pfam" id="PF12019"/>
    </source>
</evidence>
<evidence type="ECO:0000313" key="13">
    <source>
        <dbReference type="EMBL" id="EWS78988.1"/>
    </source>
</evidence>
<dbReference type="eggNOG" id="COG4970">
    <property type="taxonomic scope" value="Bacteria"/>
</dbReference>
<dbReference type="RefSeq" id="WP_038270369.1">
    <property type="nucleotide sequence ID" value="NZ_CP087676.1"/>
</dbReference>
<evidence type="ECO:0000256" key="7">
    <source>
        <dbReference type="ARBA" id="ARBA00022989"/>
    </source>
</evidence>
<dbReference type="KEGG" id="xtw:AB672_09180"/>
<organism evidence="13 14">
    <name type="scientific">Xylella taiwanensis</name>
    <dbReference type="NCBI Taxonomy" id="1444770"/>
    <lineage>
        <taxon>Bacteria</taxon>
        <taxon>Pseudomonadati</taxon>
        <taxon>Pseudomonadota</taxon>
        <taxon>Gammaproteobacteria</taxon>
        <taxon>Lysobacterales</taxon>
        <taxon>Lysobacteraceae</taxon>
        <taxon>Xylella</taxon>
    </lineage>
</organism>
<comment type="similarity">
    <text evidence="9">Belongs to the GSP H family.</text>
</comment>
<keyword evidence="8 11" id="KW-0472">Membrane</keyword>
<keyword evidence="5" id="KW-0997">Cell inner membrane</keyword>
<dbReference type="OrthoDB" id="6120962at2"/>
<evidence type="ECO:0000313" key="14">
    <source>
        <dbReference type="Proteomes" id="UP000020406"/>
    </source>
</evidence>
<evidence type="ECO:0000256" key="3">
    <source>
        <dbReference type="ARBA" id="ARBA00022475"/>
    </source>
</evidence>
<proteinExistence type="inferred from homology"/>
<keyword evidence="3" id="KW-1003">Cell membrane</keyword>
<dbReference type="SUPFAM" id="SSF54523">
    <property type="entry name" value="Pili subunits"/>
    <property type="match status" value="1"/>
</dbReference>
<evidence type="ECO:0000256" key="11">
    <source>
        <dbReference type="SAM" id="Phobius"/>
    </source>
</evidence>
<dbReference type="GO" id="GO:0015627">
    <property type="term" value="C:type II protein secretion system complex"/>
    <property type="evidence" value="ECO:0007669"/>
    <property type="project" value="InterPro"/>
</dbReference>
<evidence type="ECO:0000256" key="2">
    <source>
        <dbReference type="ARBA" id="ARBA00021549"/>
    </source>
</evidence>
<feature type="domain" description="General secretion pathway GspH" evidence="12">
    <location>
        <begin position="44"/>
        <end position="160"/>
    </location>
</feature>
<dbReference type="Pfam" id="PF07963">
    <property type="entry name" value="N_methyl"/>
    <property type="match status" value="1"/>
</dbReference>
<feature type="transmembrane region" description="Helical" evidence="11">
    <location>
        <begin position="13"/>
        <end position="35"/>
    </location>
</feature>
<dbReference type="Pfam" id="PF12019">
    <property type="entry name" value="GspH"/>
    <property type="match status" value="1"/>
</dbReference>
<dbReference type="STRING" id="1444770.AF72_02220"/>
<sequence length="170" mass="18007">MPHDVRGFTIMELMIAVVVVAVLAAMAFPSFHSLIRSTRVSSRTNELISSIALARSEAVCSAHGGGVCPSANGDTCGDQWSQGWLVWNDANGNGIFDKGEAVLRYVQGSPQLSVSALNALPIAFDAHGLRRGSNNQVVTLRPDDCEGQPLQRTVTITATGQAKVDKGVCQ</sequence>
<keyword evidence="6 11" id="KW-0812">Transmembrane</keyword>
<dbReference type="InterPro" id="IPR022346">
    <property type="entry name" value="T2SS_GspH"/>
</dbReference>
<dbReference type="PATRIC" id="fig|1444770.3.peg.542"/>
<name>Z9JLZ0_9GAMM</name>
<reference evidence="13 14" key="1">
    <citation type="journal article" date="2014" name="Genome Announc.">
        <title>Draft Genome Sequence of Xylella fastidiosa Pear Leaf Scorch Strain in Taiwan.</title>
        <authorList>
            <person name="Su C.C."/>
            <person name="Deng W.L."/>
            <person name="Jan F.J."/>
            <person name="Chang C.J."/>
            <person name="Huang H."/>
            <person name="Chen J."/>
        </authorList>
    </citation>
    <scope>NUCLEOTIDE SEQUENCE [LARGE SCALE GENOMIC DNA]</scope>
    <source>
        <strain evidence="13 14">PLS229</strain>
    </source>
</reference>
<evidence type="ECO:0000256" key="4">
    <source>
        <dbReference type="ARBA" id="ARBA00022481"/>
    </source>
</evidence>
<comment type="subcellular location">
    <subcellularLocation>
        <location evidence="1">Cell inner membrane</location>
        <topology evidence="1">Single-pass membrane protein</topology>
    </subcellularLocation>
</comment>
<dbReference type="NCBIfam" id="TIGR02532">
    <property type="entry name" value="IV_pilin_GFxxxE"/>
    <property type="match status" value="1"/>
</dbReference>
<evidence type="ECO:0000256" key="1">
    <source>
        <dbReference type="ARBA" id="ARBA00004377"/>
    </source>
</evidence>
<evidence type="ECO:0000256" key="8">
    <source>
        <dbReference type="ARBA" id="ARBA00023136"/>
    </source>
</evidence>
<dbReference type="AlphaFoldDB" id="Z9JLZ0"/>
<dbReference type="InterPro" id="IPR012902">
    <property type="entry name" value="N_methyl_site"/>
</dbReference>
<keyword evidence="7 11" id="KW-1133">Transmembrane helix</keyword>
<evidence type="ECO:0000256" key="10">
    <source>
        <dbReference type="ARBA" id="ARBA00030775"/>
    </source>
</evidence>
<protein>
    <recommendedName>
        <fullName evidence="2">Type II secretion system protein H</fullName>
    </recommendedName>
    <alternativeName>
        <fullName evidence="10">General secretion pathway protein H</fullName>
    </alternativeName>
</protein>
<dbReference type="GO" id="GO:0015628">
    <property type="term" value="P:protein secretion by the type II secretion system"/>
    <property type="evidence" value="ECO:0007669"/>
    <property type="project" value="InterPro"/>
</dbReference>
<evidence type="ECO:0000256" key="9">
    <source>
        <dbReference type="ARBA" id="ARBA00025772"/>
    </source>
</evidence>
<dbReference type="Gene3D" id="3.55.40.10">
    <property type="entry name" value="minor pseudopilin epsh domain"/>
    <property type="match status" value="1"/>
</dbReference>
<evidence type="ECO:0000256" key="6">
    <source>
        <dbReference type="ARBA" id="ARBA00022692"/>
    </source>
</evidence>
<gene>
    <name evidence="13" type="ORF">AF72_02220</name>
</gene>
<dbReference type="EMBL" id="JDSQ01000003">
    <property type="protein sequence ID" value="EWS78988.1"/>
    <property type="molecule type" value="Genomic_DNA"/>
</dbReference>
<keyword evidence="4" id="KW-0488">Methylation</keyword>
<dbReference type="Proteomes" id="UP000020406">
    <property type="component" value="Unassembled WGS sequence"/>
</dbReference>
<dbReference type="InterPro" id="IPR045584">
    <property type="entry name" value="Pilin-like"/>
</dbReference>
<comment type="caution">
    <text evidence="13">The sequence shown here is derived from an EMBL/GenBank/DDBJ whole genome shotgun (WGS) entry which is preliminary data.</text>
</comment>